<dbReference type="PROSITE" id="PS51257">
    <property type="entry name" value="PROKAR_LIPOPROTEIN"/>
    <property type="match status" value="1"/>
</dbReference>
<dbReference type="Proteomes" id="UP001559025">
    <property type="component" value="Unassembled WGS sequence"/>
</dbReference>
<dbReference type="RefSeq" id="WP_368801755.1">
    <property type="nucleotide sequence ID" value="NZ_JAZHFV010000001.1"/>
</dbReference>
<feature type="signal peptide" evidence="1">
    <location>
        <begin position="1"/>
        <end position="19"/>
    </location>
</feature>
<protein>
    <submittedName>
        <fullName evidence="2">Uncharacterized protein</fullName>
    </submittedName>
</protein>
<accession>A0ABV3WP67</accession>
<feature type="chain" id="PRO_5046987122" evidence="1">
    <location>
        <begin position="20"/>
        <end position="54"/>
    </location>
</feature>
<keyword evidence="3" id="KW-1185">Reference proteome</keyword>
<sequence length="54" mass="5754">MRTSAMRLLLALAALAVLAACTSRQPSAPSPTPAPQARPDIVPLTLEQEWEIAQ</sequence>
<reference evidence="2 3" key="1">
    <citation type="submission" date="2024-01" db="EMBL/GenBank/DDBJ databases">
        <title>New evidence supports the origin of RcGTA from prophage.</title>
        <authorList>
            <person name="Xu Y."/>
            <person name="Liu B."/>
            <person name="Chen F."/>
        </authorList>
    </citation>
    <scope>NUCLEOTIDE SEQUENCE [LARGE SCALE GENOMIC DNA]</scope>
    <source>
        <strain evidence="2 3">CBW1107-2</strain>
    </source>
</reference>
<evidence type="ECO:0000313" key="2">
    <source>
        <dbReference type="EMBL" id="MEX4006452.1"/>
    </source>
</evidence>
<evidence type="ECO:0000313" key="3">
    <source>
        <dbReference type="Proteomes" id="UP001559025"/>
    </source>
</evidence>
<name>A0ABV3WP67_9HYPH</name>
<proteinExistence type="predicted"/>
<dbReference type="EMBL" id="JAZHFV010000001">
    <property type="protein sequence ID" value="MEX4006452.1"/>
    <property type="molecule type" value="Genomic_DNA"/>
</dbReference>
<gene>
    <name evidence="2" type="ORF">V1479_03995</name>
</gene>
<keyword evidence="1" id="KW-0732">Signal</keyword>
<organism evidence="2 3">
    <name type="scientific">Neoaquamicrobium sediminum</name>
    <dbReference type="NCBI Taxonomy" id="1849104"/>
    <lineage>
        <taxon>Bacteria</taxon>
        <taxon>Pseudomonadati</taxon>
        <taxon>Pseudomonadota</taxon>
        <taxon>Alphaproteobacteria</taxon>
        <taxon>Hyphomicrobiales</taxon>
        <taxon>Phyllobacteriaceae</taxon>
        <taxon>Neoaquamicrobium</taxon>
    </lineage>
</organism>
<evidence type="ECO:0000256" key="1">
    <source>
        <dbReference type="SAM" id="SignalP"/>
    </source>
</evidence>
<comment type="caution">
    <text evidence="2">The sequence shown here is derived from an EMBL/GenBank/DDBJ whole genome shotgun (WGS) entry which is preliminary data.</text>
</comment>